<proteinExistence type="predicted"/>
<dbReference type="EMBL" id="KV407463">
    <property type="protein sequence ID" value="KZF20316.1"/>
    <property type="molecule type" value="Genomic_DNA"/>
</dbReference>
<dbReference type="GeneID" id="28898353"/>
<feature type="compositionally biased region" description="Basic and acidic residues" evidence="1">
    <location>
        <begin position="228"/>
        <end position="238"/>
    </location>
</feature>
<accession>A0A165ADW5</accession>
<protein>
    <submittedName>
        <fullName evidence="2">Uncharacterized protein</fullName>
    </submittedName>
</protein>
<name>A0A165ADW5_XYLHT</name>
<feature type="region of interest" description="Disordered" evidence="1">
    <location>
        <begin position="200"/>
        <end position="238"/>
    </location>
</feature>
<reference evidence="2 3" key="1">
    <citation type="journal article" date="2016" name="Fungal Biol.">
        <title>The genome of Xylona heveae provides a window into fungal endophytism.</title>
        <authorList>
            <person name="Gazis R."/>
            <person name="Kuo A."/>
            <person name="Riley R."/>
            <person name="LaButti K."/>
            <person name="Lipzen A."/>
            <person name="Lin J."/>
            <person name="Amirebrahimi M."/>
            <person name="Hesse C.N."/>
            <person name="Spatafora J.W."/>
            <person name="Henrissat B."/>
            <person name="Hainaut M."/>
            <person name="Grigoriev I.V."/>
            <person name="Hibbett D.S."/>
        </authorList>
    </citation>
    <scope>NUCLEOTIDE SEQUENCE [LARGE SCALE GENOMIC DNA]</scope>
    <source>
        <strain evidence="2 3">TC161</strain>
    </source>
</reference>
<evidence type="ECO:0000313" key="3">
    <source>
        <dbReference type="Proteomes" id="UP000076632"/>
    </source>
</evidence>
<evidence type="ECO:0000256" key="1">
    <source>
        <dbReference type="SAM" id="MobiDB-lite"/>
    </source>
</evidence>
<keyword evidence="3" id="KW-1185">Reference proteome</keyword>
<dbReference type="PANTHER" id="PTHR28002">
    <property type="entry name" value="MIOREX COMPLEX COMPONENT 11"/>
    <property type="match status" value="1"/>
</dbReference>
<dbReference type="PANTHER" id="PTHR28002:SF1">
    <property type="entry name" value="MIOREX COMPLEX COMPONENT 11"/>
    <property type="match status" value="1"/>
</dbReference>
<dbReference type="FunCoup" id="A0A165ADW5">
    <property type="interactions" value="7"/>
</dbReference>
<dbReference type="GO" id="GO:0005739">
    <property type="term" value="C:mitochondrion"/>
    <property type="evidence" value="ECO:0007669"/>
    <property type="project" value="TreeGrafter"/>
</dbReference>
<dbReference type="InterPro" id="IPR018811">
    <property type="entry name" value="MRX11"/>
</dbReference>
<dbReference type="OrthoDB" id="5580261at2759"/>
<dbReference type="Proteomes" id="UP000076632">
    <property type="component" value="Unassembled WGS sequence"/>
</dbReference>
<gene>
    <name evidence="2" type="ORF">L228DRAFT_249983</name>
</gene>
<dbReference type="RefSeq" id="XP_018185871.1">
    <property type="nucleotide sequence ID" value="XM_018333216.1"/>
</dbReference>
<dbReference type="Pfam" id="PF10306">
    <property type="entry name" value="FLILHELTA"/>
    <property type="match status" value="1"/>
</dbReference>
<evidence type="ECO:0000313" key="2">
    <source>
        <dbReference type="EMBL" id="KZF20316.1"/>
    </source>
</evidence>
<sequence length="238" mass="26554">MRQYMQRVLTARRALNIIRPSRHQCYSTKSQEETHRAKSRVDRLFSRFPRFLHKYIDPLRSAPVSHITSFLILHELTAIVPLVGLAATFHYTNYLPPYVSEGKWVSDGVEKFGGYFRKKGWLGDVGDDGKRTFRDRWWGRGEGGVRIVVEVATAYAITKALLPIRLIISASATPWFARIAVLPITTRFSKIFRFGKKKALPSAAAGTGAVEGGAVAKGTGSKSTNSRPPHDDVGSRLP</sequence>
<dbReference type="InParanoid" id="A0A165ADW5"/>
<organism evidence="2 3">
    <name type="scientific">Xylona heveae (strain CBS 132557 / TC161)</name>
    <dbReference type="NCBI Taxonomy" id="1328760"/>
    <lineage>
        <taxon>Eukaryota</taxon>
        <taxon>Fungi</taxon>
        <taxon>Dikarya</taxon>
        <taxon>Ascomycota</taxon>
        <taxon>Pezizomycotina</taxon>
        <taxon>Xylonomycetes</taxon>
        <taxon>Xylonales</taxon>
        <taxon>Xylonaceae</taxon>
        <taxon>Xylona</taxon>
    </lineage>
</organism>
<feature type="compositionally biased region" description="Low complexity" evidence="1">
    <location>
        <begin position="203"/>
        <end position="220"/>
    </location>
</feature>
<dbReference type="OMA" id="VGAFHYG"/>
<dbReference type="AlphaFoldDB" id="A0A165ADW5"/>